<protein>
    <submittedName>
        <fullName evidence="1">Uncharacterized protein</fullName>
    </submittedName>
</protein>
<dbReference type="Proteomes" id="UP000036520">
    <property type="component" value="Chromosome"/>
</dbReference>
<dbReference type="EMBL" id="CP012040">
    <property type="protein sequence ID" value="AKP49541.1"/>
    <property type="molecule type" value="Genomic_DNA"/>
</dbReference>
<dbReference type="RefSeq" id="WP_048640074.1">
    <property type="nucleotide sequence ID" value="NZ_CP012040.1"/>
</dbReference>
<evidence type="ECO:0000313" key="2">
    <source>
        <dbReference type="Proteomes" id="UP000036520"/>
    </source>
</evidence>
<keyword evidence="2" id="KW-1185">Reference proteome</keyword>
<proteinExistence type="predicted"/>
<reference evidence="1 2" key="1">
    <citation type="submission" date="2015-07" db="EMBL/GenBank/DDBJ databases">
        <authorList>
            <person name="Kim K.M."/>
        </authorList>
    </citation>
    <scope>NUCLEOTIDE SEQUENCE [LARGE SCALE GENOMIC DNA]</scope>
    <source>
        <strain evidence="1 2">KCTC 12363</strain>
    </source>
</reference>
<dbReference type="AlphaFoldDB" id="A0A0H4P575"/>
<evidence type="ECO:0000313" key="1">
    <source>
        <dbReference type="EMBL" id="AKP49541.1"/>
    </source>
</evidence>
<dbReference type="STRING" id="320787.CA2015_0056"/>
<gene>
    <name evidence="1" type="ORF">CA2015_0056</name>
</gene>
<accession>A0A0H4P575</accession>
<dbReference type="OrthoDB" id="1447243at2"/>
<dbReference type="KEGG" id="camu:CA2015_0056"/>
<sequence length="245" mass="27202">MNNISIFLISILLLVGCDSVEPEMKPTWPIAETKEFNVSLTLPENTSLKLSELTVSSLFTNENQLVNGEGSVELFDDNAMELVYATNAEGDIVLMNIVNPMTTVEVILDSKTTAQSLAMIHPWVMNLSVEARQEAFDEIALLPEFNAYHDLIVQGINSGEINPLASDVIVEAIGDFQHSLLSRIEVEIAPLVMEIDNNAINLTNKSSSMAYSLQLYDENNKEFGDPYLVDGLTKRFYLGERLVIL</sequence>
<name>A0A0H4P575_9BACT</name>
<organism evidence="1 2">
    <name type="scientific">Cyclobacterium amurskyense</name>
    <dbReference type="NCBI Taxonomy" id="320787"/>
    <lineage>
        <taxon>Bacteria</taxon>
        <taxon>Pseudomonadati</taxon>
        <taxon>Bacteroidota</taxon>
        <taxon>Cytophagia</taxon>
        <taxon>Cytophagales</taxon>
        <taxon>Cyclobacteriaceae</taxon>
        <taxon>Cyclobacterium</taxon>
    </lineage>
</organism>